<keyword evidence="2" id="KW-1185">Reference proteome</keyword>
<reference evidence="2" key="1">
    <citation type="journal article" date="2022" name="Mol. Ecol. Resour.">
        <title>The genomes of chicory, endive, great burdock and yacon provide insights into Asteraceae palaeo-polyploidization history and plant inulin production.</title>
        <authorList>
            <person name="Fan W."/>
            <person name="Wang S."/>
            <person name="Wang H."/>
            <person name="Wang A."/>
            <person name="Jiang F."/>
            <person name="Liu H."/>
            <person name="Zhao H."/>
            <person name="Xu D."/>
            <person name="Zhang Y."/>
        </authorList>
    </citation>
    <scope>NUCLEOTIDE SEQUENCE [LARGE SCALE GENOMIC DNA]</scope>
    <source>
        <strain evidence="2">cv. Niubang</strain>
    </source>
</reference>
<sequence>MNTEMALNLIVASNMKFKLSEIDFISNNHQALLALPKDKPSLHPTENGLLKEILAPLQSPPQPSPSFTTEDRKTLQMVVEFGILAANAIEDLEVEVGKLKVESTYVPSYIDDDKEGEKKVDSEDPPTS</sequence>
<evidence type="ECO:0000313" key="1">
    <source>
        <dbReference type="EMBL" id="KAI3735451.1"/>
    </source>
</evidence>
<protein>
    <submittedName>
        <fullName evidence="1">Uncharacterized protein</fullName>
    </submittedName>
</protein>
<evidence type="ECO:0000313" key="2">
    <source>
        <dbReference type="Proteomes" id="UP001055879"/>
    </source>
</evidence>
<gene>
    <name evidence="1" type="ORF">L6452_14949</name>
</gene>
<organism evidence="1 2">
    <name type="scientific">Arctium lappa</name>
    <name type="common">Greater burdock</name>
    <name type="synonym">Lappa major</name>
    <dbReference type="NCBI Taxonomy" id="4217"/>
    <lineage>
        <taxon>Eukaryota</taxon>
        <taxon>Viridiplantae</taxon>
        <taxon>Streptophyta</taxon>
        <taxon>Embryophyta</taxon>
        <taxon>Tracheophyta</taxon>
        <taxon>Spermatophyta</taxon>
        <taxon>Magnoliopsida</taxon>
        <taxon>eudicotyledons</taxon>
        <taxon>Gunneridae</taxon>
        <taxon>Pentapetalae</taxon>
        <taxon>asterids</taxon>
        <taxon>campanulids</taxon>
        <taxon>Asterales</taxon>
        <taxon>Asteraceae</taxon>
        <taxon>Carduoideae</taxon>
        <taxon>Cardueae</taxon>
        <taxon>Arctiinae</taxon>
        <taxon>Arctium</taxon>
    </lineage>
</organism>
<dbReference type="EMBL" id="CM042050">
    <property type="protein sequence ID" value="KAI3735451.1"/>
    <property type="molecule type" value="Genomic_DNA"/>
</dbReference>
<dbReference type="Proteomes" id="UP001055879">
    <property type="component" value="Linkage Group LG04"/>
</dbReference>
<accession>A0ACB9CMF4</accession>
<comment type="caution">
    <text evidence="1">The sequence shown here is derived from an EMBL/GenBank/DDBJ whole genome shotgun (WGS) entry which is preliminary data.</text>
</comment>
<name>A0ACB9CMF4_ARCLA</name>
<reference evidence="1 2" key="2">
    <citation type="journal article" date="2022" name="Mol. Ecol. Resour.">
        <title>The genomes of chicory, endive, great burdock and yacon provide insights into Asteraceae paleo-polyploidization history and plant inulin production.</title>
        <authorList>
            <person name="Fan W."/>
            <person name="Wang S."/>
            <person name="Wang H."/>
            <person name="Wang A."/>
            <person name="Jiang F."/>
            <person name="Liu H."/>
            <person name="Zhao H."/>
            <person name="Xu D."/>
            <person name="Zhang Y."/>
        </authorList>
    </citation>
    <scope>NUCLEOTIDE SEQUENCE [LARGE SCALE GENOMIC DNA]</scope>
    <source>
        <strain evidence="2">cv. Niubang</strain>
    </source>
</reference>
<proteinExistence type="predicted"/>